<evidence type="ECO:0000313" key="13">
    <source>
        <dbReference type="Proteomes" id="UP000562464"/>
    </source>
</evidence>
<dbReference type="PANTHER" id="PTHR30349">
    <property type="entry name" value="PHAGE INTEGRASE-RELATED"/>
    <property type="match status" value="1"/>
</dbReference>
<dbReference type="InterPro" id="IPR002104">
    <property type="entry name" value="Integrase_catalytic"/>
</dbReference>
<keyword evidence="4" id="KW-0159">Chromosome partition</keyword>
<dbReference type="AlphaFoldDB" id="A0A841C5E6"/>
<name>A0A841C5E6_9LACT</name>
<keyword evidence="7" id="KW-0233">DNA recombination</keyword>
<dbReference type="PANTHER" id="PTHR30349:SF77">
    <property type="entry name" value="TYROSINE RECOMBINASE XERC"/>
    <property type="match status" value="1"/>
</dbReference>
<reference evidence="12 13" key="1">
    <citation type="submission" date="2020-08" db="EMBL/GenBank/DDBJ databases">
        <title>Genomic Encyclopedia of Type Strains, Phase IV (KMG-IV): sequencing the most valuable type-strain genomes for metagenomic binning, comparative biology and taxonomic classification.</title>
        <authorList>
            <person name="Goeker M."/>
        </authorList>
    </citation>
    <scope>NUCLEOTIDE SEQUENCE [LARGE SCALE GENOMIC DNA]</scope>
    <source>
        <strain evidence="12 13">DSM 14925</strain>
    </source>
</reference>
<dbReference type="Proteomes" id="UP000562464">
    <property type="component" value="Unassembled WGS sequence"/>
</dbReference>
<dbReference type="GO" id="GO:0051301">
    <property type="term" value="P:cell division"/>
    <property type="evidence" value="ECO:0007669"/>
    <property type="project" value="UniProtKB-KW"/>
</dbReference>
<keyword evidence="5" id="KW-0229">DNA integration</keyword>
<dbReference type="Pfam" id="PF00589">
    <property type="entry name" value="Phage_integrase"/>
    <property type="match status" value="1"/>
</dbReference>
<evidence type="ECO:0000256" key="2">
    <source>
        <dbReference type="ARBA" id="ARBA00022490"/>
    </source>
</evidence>
<dbReference type="GO" id="GO:0003677">
    <property type="term" value="F:DNA binding"/>
    <property type="evidence" value="ECO:0007669"/>
    <property type="project" value="UniProtKB-UniRule"/>
</dbReference>
<evidence type="ECO:0000256" key="7">
    <source>
        <dbReference type="ARBA" id="ARBA00023172"/>
    </source>
</evidence>
<comment type="subcellular location">
    <subcellularLocation>
        <location evidence="1">Cytoplasm</location>
    </subcellularLocation>
</comment>
<evidence type="ECO:0000256" key="8">
    <source>
        <dbReference type="ARBA" id="ARBA00023306"/>
    </source>
</evidence>
<gene>
    <name evidence="12" type="ORF">HNQ37_000446</name>
</gene>
<keyword evidence="13" id="KW-1185">Reference proteome</keyword>
<dbReference type="Gene3D" id="1.10.443.10">
    <property type="entry name" value="Intergrase catalytic core"/>
    <property type="match status" value="1"/>
</dbReference>
<evidence type="ECO:0000259" key="10">
    <source>
        <dbReference type="PROSITE" id="PS51898"/>
    </source>
</evidence>
<dbReference type="InterPro" id="IPR013762">
    <property type="entry name" value="Integrase-like_cat_sf"/>
</dbReference>
<keyword evidence="3" id="KW-0132">Cell division</keyword>
<organism evidence="12 13">
    <name type="scientific">Lactovum miscens</name>
    <dbReference type="NCBI Taxonomy" id="190387"/>
    <lineage>
        <taxon>Bacteria</taxon>
        <taxon>Bacillati</taxon>
        <taxon>Bacillota</taxon>
        <taxon>Bacilli</taxon>
        <taxon>Lactobacillales</taxon>
        <taxon>Streptococcaceae</taxon>
        <taxon>Lactovum</taxon>
    </lineage>
</organism>
<sequence>MIGIQKMLESYPEFVKDFYFSKVSNNYSYATLYDYMLEYKKFFHWLIKKKILNVSSIKEITLKQLEDLHRNDIERFIIDERTRLENIREGNHLKALHRLLASLKTLYNYLSFEAENELGDPYILKNIMLRVSIKKESDTLNYRASKLDGKLFLGLETNSFLNFVEHDYENLISPRALTSFKKNKERDLAILSLFLASGIRNAELVNTDFKDFELSKRLVSVMRKEGNRDTVPFAPFASKFLKNYLDVRTLKYFADENTEALFLTLHNGQPSRISSAAINKLVEKYSQAYKVRVTPHMLRHTLATRLYMNTHDQVLVATQLGHSSTSATQLYTHIAQSELHNALDRL</sequence>
<dbReference type="GO" id="GO:0007059">
    <property type="term" value="P:chromosome segregation"/>
    <property type="evidence" value="ECO:0007669"/>
    <property type="project" value="UniProtKB-KW"/>
</dbReference>
<evidence type="ECO:0000256" key="6">
    <source>
        <dbReference type="ARBA" id="ARBA00023125"/>
    </source>
</evidence>
<accession>A0A841C5E6</accession>
<evidence type="ECO:0000259" key="11">
    <source>
        <dbReference type="PROSITE" id="PS51900"/>
    </source>
</evidence>
<comment type="caution">
    <text evidence="12">The sequence shown here is derived from an EMBL/GenBank/DDBJ whole genome shotgun (WGS) entry which is preliminary data.</text>
</comment>
<keyword evidence="8" id="KW-0131">Cell cycle</keyword>
<dbReference type="SUPFAM" id="SSF56349">
    <property type="entry name" value="DNA breaking-rejoining enzymes"/>
    <property type="match status" value="1"/>
</dbReference>
<dbReference type="InterPro" id="IPR050090">
    <property type="entry name" value="Tyrosine_recombinase_XerCD"/>
</dbReference>
<dbReference type="InterPro" id="IPR044068">
    <property type="entry name" value="CB"/>
</dbReference>
<protein>
    <submittedName>
        <fullName evidence="12">Integrase/recombinase XerD</fullName>
    </submittedName>
</protein>
<dbReference type="InterPro" id="IPR011010">
    <property type="entry name" value="DNA_brk_join_enz"/>
</dbReference>
<keyword evidence="2" id="KW-0963">Cytoplasm</keyword>
<dbReference type="GO" id="GO:0015074">
    <property type="term" value="P:DNA integration"/>
    <property type="evidence" value="ECO:0007669"/>
    <property type="project" value="UniProtKB-KW"/>
</dbReference>
<dbReference type="NCBIfam" id="NF003462">
    <property type="entry name" value="PRK05084.1"/>
    <property type="match status" value="1"/>
</dbReference>
<evidence type="ECO:0000256" key="3">
    <source>
        <dbReference type="ARBA" id="ARBA00022618"/>
    </source>
</evidence>
<evidence type="ECO:0000256" key="9">
    <source>
        <dbReference type="PROSITE-ProRule" id="PRU01248"/>
    </source>
</evidence>
<dbReference type="GO" id="GO:0006310">
    <property type="term" value="P:DNA recombination"/>
    <property type="evidence" value="ECO:0007669"/>
    <property type="project" value="UniProtKB-KW"/>
</dbReference>
<dbReference type="GO" id="GO:0005737">
    <property type="term" value="C:cytoplasm"/>
    <property type="evidence" value="ECO:0007669"/>
    <property type="project" value="UniProtKB-SubCell"/>
</dbReference>
<dbReference type="InterPro" id="IPR010998">
    <property type="entry name" value="Integrase_recombinase_N"/>
</dbReference>
<evidence type="ECO:0000256" key="4">
    <source>
        <dbReference type="ARBA" id="ARBA00022829"/>
    </source>
</evidence>
<dbReference type="PROSITE" id="PS51900">
    <property type="entry name" value="CB"/>
    <property type="match status" value="1"/>
</dbReference>
<evidence type="ECO:0000313" key="12">
    <source>
        <dbReference type="EMBL" id="MBB5887574.1"/>
    </source>
</evidence>
<feature type="domain" description="Tyr recombinase" evidence="10">
    <location>
        <begin position="146"/>
        <end position="344"/>
    </location>
</feature>
<evidence type="ECO:0000256" key="1">
    <source>
        <dbReference type="ARBA" id="ARBA00004496"/>
    </source>
</evidence>
<feature type="domain" description="Core-binding (CB)" evidence="11">
    <location>
        <begin position="9"/>
        <end position="111"/>
    </location>
</feature>
<proteinExistence type="predicted"/>
<dbReference type="EMBL" id="JACHHV010000005">
    <property type="protein sequence ID" value="MBB5887574.1"/>
    <property type="molecule type" value="Genomic_DNA"/>
</dbReference>
<dbReference type="Gene3D" id="1.10.150.130">
    <property type="match status" value="1"/>
</dbReference>
<dbReference type="PROSITE" id="PS51898">
    <property type="entry name" value="TYR_RECOMBINASE"/>
    <property type="match status" value="1"/>
</dbReference>
<keyword evidence="6 9" id="KW-0238">DNA-binding</keyword>
<evidence type="ECO:0000256" key="5">
    <source>
        <dbReference type="ARBA" id="ARBA00022908"/>
    </source>
</evidence>